<evidence type="ECO:0000313" key="4">
    <source>
        <dbReference type="EMBL" id="WPC21172.1"/>
    </source>
</evidence>
<keyword evidence="5" id="KW-1185">Reference proteome</keyword>
<evidence type="ECO:0000256" key="1">
    <source>
        <dbReference type="SAM" id="MobiDB-lite"/>
    </source>
</evidence>
<dbReference type="InterPro" id="IPR010982">
    <property type="entry name" value="Lambda_DNA-bd_dom_sf"/>
</dbReference>
<sequence>MSEKQNKEIGKRLQDARMDQGLTIDYIQEKTKIQKRYLMAIEAGQMNDLPGDYYVQSFVSQYANVVGLDSHQLLAGELQETTGDGQRRNPTPIGPLPSRTTQHKQVVKESEFSRRYGKYAAYVPTVVVIVIVVLVLGTIWGMSHSGNTAQPHLTSSKVSVTNDASSSKKKESSSSESSNSSSKEKAQKITQVGTSTTEYDLKNAPSDGSSLSITAGTSNAWVSVSSDGTQSWAATLPTGTSHTVKIAKGISKVSISLGNAPQTTVKVNGKSFNFNPQNDTTQTKTITLNIKD</sequence>
<feature type="transmembrane region" description="Helical" evidence="2">
    <location>
        <begin position="119"/>
        <end position="142"/>
    </location>
</feature>
<protein>
    <submittedName>
        <fullName evidence="4">DUF4115 domain-containing protein</fullName>
    </submittedName>
</protein>
<gene>
    <name evidence="4" type="ORF">N6G96_07780</name>
</gene>
<evidence type="ECO:0000259" key="3">
    <source>
        <dbReference type="Pfam" id="PF13464"/>
    </source>
</evidence>
<keyword evidence="2" id="KW-0812">Transmembrane</keyword>
<evidence type="ECO:0000313" key="5">
    <source>
        <dbReference type="Proteomes" id="UP001302696"/>
    </source>
</evidence>
<dbReference type="PANTHER" id="PTHR34475:SF1">
    <property type="entry name" value="CYTOSKELETON PROTEIN RODZ"/>
    <property type="match status" value="1"/>
</dbReference>
<dbReference type="RefSeq" id="WP_057774674.1">
    <property type="nucleotide sequence ID" value="NZ_BBIM01000034.1"/>
</dbReference>
<name>A0ABZ0Q2K3_9LACO</name>
<keyword evidence="2" id="KW-0472">Membrane</keyword>
<dbReference type="Gene3D" id="1.10.260.40">
    <property type="entry name" value="lambda repressor-like DNA-binding domains"/>
    <property type="match status" value="1"/>
</dbReference>
<feature type="domain" description="Cytoskeleton protein RodZ-like C-terminal" evidence="3">
    <location>
        <begin position="217"/>
        <end position="284"/>
    </location>
</feature>
<reference evidence="5" key="1">
    <citation type="submission" date="2024-06" db="EMBL/GenBank/DDBJ databases">
        <authorList>
            <person name="Chang H.C."/>
            <person name="Mun S.Y."/>
        </authorList>
    </citation>
    <scope>NUCLEOTIDE SEQUENCE [LARGE SCALE GENOMIC DNA]</scope>
    <source>
        <strain evidence="5">KT1</strain>
    </source>
</reference>
<dbReference type="PANTHER" id="PTHR34475">
    <property type="match status" value="1"/>
</dbReference>
<keyword evidence="2" id="KW-1133">Transmembrane helix</keyword>
<feature type="compositionally biased region" description="Polar residues" evidence="1">
    <location>
        <begin position="146"/>
        <end position="164"/>
    </location>
</feature>
<organism evidence="4 5">
    <name type="scientific">Pediococcus inopinatus</name>
    <dbReference type="NCBI Taxonomy" id="114090"/>
    <lineage>
        <taxon>Bacteria</taxon>
        <taxon>Bacillati</taxon>
        <taxon>Bacillota</taxon>
        <taxon>Bacilli</taxon>
        <taxon>Lactobacillales</taxon>
        <taxon>Lactobacillaceae</taxon>
        <taxon>Pediococcus</taxon>
    </lineage>
</organism>
<accession>A0ABZ0Q2K3</accession>
<dbReference type="SUPFAM" id="SSF47413">
    <property type="entry name" value="lambda repressor-like DNA-binding domains"/>
    <property type="match status" value="1"/>
</dbReference>
<dbReference type="Proteomes" id="UP001302696">
    <property type="component" value="Chromosome"/>
</dbReference>
<dbReference type="Pfam" id="PF13464">
    <property type="entry name" value="RodZ_C"/>
    <property type="match status" value="1"/>
</dbReference>
<evidence type="ECO:0000256" key="2">
    <source>
        <dbReference type="SAM" id="Phobius"/>
    </source>
</evidence>
<feature type="compositionally biased region" description="Polar residues" evidence="1">
    <location>
        <begin position="188"/>
        <end position="198"/>
    </location>
</feature>
<feature type="region of interest" description="Disordered" evidence="1">
    <location>
        <begin position="80"/>
        <end position="106"/>
    </location>
</feature>
<dbReference type="EMBL" id="CP104778">
    <property type="protein sequence ID" value="WPC21172.1"/>
    <property type="molecule type" value="Genomic_DNA"/>
</dbReference>
<dbReference type="Pfam" id="PF13413">
    <property type="entry name" value="HTH_25"/>
    <property type="match status" value="1"/>
</dbReference>
<dbReference type="InterPro" id="IPR050400">
    <property type="entry name" value="Bact_Cytoskel_RodZ"/>
</dbReference>
<proteinExistence type="predicted"/>
<dbReference type="InterPro" id="IPR025194">
    <property type="entry name" value="RodZ-like_C"/>
</dbReference>
<feature type="region of interest" description="Disordered" evidence="1">
    <location>
        <begin position="146"/>
        <end position="208"/>
    </location>
</feature>